<evidence type="ECO:0000259" key="1">
    <source>
        <dbReference type="Pfam" id="PF01926"/>
    </source>
</evidence>
<dbReference type="EMBL" id="CP048711">
    <property type="protein sequence ID" value="QIB64441.1"/>
    <property type="molecule type" value="Genomic_DNA"/>
</dbReference>
<dbReference type="InterPro" id="IPR021871">
    <property type="entry name" value="DUF3482"/>
</dbReference>
<dbReference type="GO" id="GO:0005737">
    <property type="term" value="C:cytoplasm"/>
    <property type="evidence" value="ECO:0007669"/>
    <property type="project" value="TreeGrafter"/>
</dbReference>
<dbReference type="Pfam" id="PF11981">
    <property type="entry name" value="DUF3482"/>
    <property type="match status" value="1"/>
</dbReference>
<name>A0A6C0TXC2_9GAMM</name>
<accession>A0A6C0TXC2</accession>
<proteinExistence type="predicted"/>
<dbReference type="PANTHER" id="PTHR42714">
    <property type="entry name" value="TRNA MODIFICATION GTPASE GTPBP3"/>
    <property type="match status" value="1"/>
</dbReference>
<sequence>MAVPTFAVVGRPNKGKSSIVATLARDESVFIDPHAGSTRETRSFPMQVDGETLYVLVDTPGIQRARAVLDWLRAHSADASSRPAAVRDFVDQHRNDPRFHDECELLQPIVEGAGIIYVVDGSVPFGADYEPEMEILRWTGRPSLALINPIDNADYEQEWSAGLGQYFRTVRLFDAQRAEHAKQLELLELFGHLDTGWQGALVRAVALLRSERASQHRSAGLLISALISDALAWQTSQRVPQGVPLEPVQKLLFQRYRAHLVERERQCRRQVEEVFNYSSLARSEEGLALEESELFNTDNWYLWGLDRRSLAAVATSVGAVVGGSAGLFVDGATGGLLGGLGTLVSGAVGAAGSGIAALRYANEIGEITVKGIPAGGKLLSYGPARNLNFPFVLLGRALLHHQLLCSRTHADRSPLKLQGQLLAALSDSERRRLGRLFEDIRRGRKLTERREQLAAMIQQLCERQDLKQVPAGGPVPQDPRTL</sequence>
<dbReference type="KEGG" id="kim:G3T16_02540"/>
<dbReference type="Gene3D" id="3.40.50.300">
    <property type="entry name" value="P-loop containing nucleotide triphosphate hydrolases"/>
    <property type="match status" value="1"/>
</dbReference>
<dbReference type="InterPro" id="IPR027417">
    <property type="entry name" value="P-loop_NTPase"/>
</dbReference>
<dbReference type="SUPFAM" id="SSF52540">
    <property type="entry name" value="P-loop containing nucleoside triphosphate hydrolases"/>
    <property type="match status" value="1"/>
</dbReference>
<dbReference type="GO" id="GO:0030488">
    <property type="term" value="P:tRNA methylation"/>
    <property type="evidence" value="ECO:0007669"/>
    <property type="project" value="TreeGrafter"/>
</dbReference>
<evidence type="ECO:0000313" key="2">
    <source>
        <dbReference type="EMBL" id="QIB64441.1"/>
    </source>
</evidence>
<organism evidence="2 3">
    <name type="scientific">Kineobactrum salinum</name>
    <dbReference type="NCBI Taxonomy" id="2708301"/>
    <lineage>
        <taxon>Bacteria</taxon>
        <taxon>Pseudomonadati</taxon>
        <taxon>Pseudomonadota</taxon>
        <taxon>Gammaproteobacteria</taxon>
        <taxon>Cellvibrionales</taxon>
        <taxon>Halieaceae</taxon>
        <taxon>Kineobactrum</taxon>
    </lineage>
</organism>
<dbReference type="Proteomes" id="UP000477680">
    <property type="component" value="Chromosome"/>
</dbReference>
<keyword evidence="3" id="KW-1185">Reference proteome</keyword>
<dbReference type="AlphaFoldDB" id="A0A6C0TXC2"/>
<dbReference type="RefSeq" id="WP_163493691.1">
    <property type="nucleotide sequence ID" value="NZ_CP048711.1"/>
</dbReference>
<dbReference type="Pfam" id="PF01926">
    <property type="entry name" value="MMR_HSR1"/>
    <property type="match status" value="1"/>
</dbReference>
<protein>
    <submittedName>
        <fullName evidence="2">DUF3482 domain-containing protein</fullName>
    </submittedName>
</protein>
<evidence type="ECO:0000313" key="3">
    <source>
        <dbReference type="Proteomes" id="UP000477680"/>
    </source>
</evidence>
<feature type="domain" description="G" evidence="1">
    <location>
        <begin position="6"/>
        <end position="72"/>
    </location>
</feature>
<reference evidence="2 3" key="1">
    <citation type="submission" date="2020-02" db="EMBL/GenBank/DDBJ databases">
        <title>Genome sequencing for Kineobactrum sp. M2.</title>
        <authorList>
            <person name="Park S.-J."/>
        </authorList>
    </citation>
    <scope>NUCLEOTIDE SEQUENCE [LARGE SCALE GENOMIC DNA]</scope>
    <source>
        <strain evidence="2 3">M2</strain>
    </source>
</reference>
<dbReference type="PANTHER" id="PTHR42714:SF2">
    <property type="entry name" value="TRNA MODIFICATION GTPASE GTPBP3, MITOCHONDRIAL"/>
    <property type="match status" value="1"/>
</dbReference>
<dbReference type="InterPro" id="IPR006073">
    <property type="entry name" value="GTP-bd"/>
</dbReference>
<dbReference type="GO" id="GO:0005525">
    <property type="term" value="F:GTP binding"/>
    <property type="evidence" value="ECO:0007669"/>
    <property type="project" value="InterPro"/>
</dbReference>
<dbReference type="GO" id="GO:0002098">
    <property type="term" value="P:tRNA wobble uridine modification"/>
    <property type="evidence" value="ECO:0007669"/>
    <property type="project" value="TreeGrafter"/>
</dbReference>
<gene>
    <name evidence="2" type="ORF">G3T16_02540</name>
</gene>